<dbReference type="NCBIfam" id="TIGR01049">
    <property type="entry name" value="rpsJ_bact"/>
    <property type="match status" value="1"/>
</dbReference>
<dbReference type="PANTHER" id="PTHR11700">
    <property type="entry name" value="30S RIBOSOMAL PROTEIN S10 FAMILY MEMBER"/>
    <property type="match status" value="1"/>
</dbReference>
<accession>A0A450V4A6</accession>
<name>A0A450V4A6_9GAMM</name>
<dbReference type="GO" id="GO:0005840">
    <property type="term" value="C:ribosome"/>
    <property type="evidence" value="ECO:0007669"/>
    <property type="project" value="UniProtKB-KW"/>
</dbReference>
<dbReference type="FunFam" id="3.30.70.600:FF:000001">
    <property type="entry name" value="30S ribosomal protein S10"/>
    <property type="match status" value="1"/>
</dbReference>
<comment type="similarity">
    <text evidence="1 4">Belongs to the universal ribosomal protein uS10 family.</text>
</comment>
<dbReference type="InterPro" id="IPR027486">
    <property type="entry name" value="Ribosomal_uS10_dom"/>
</dbReference>
<evidence type="ECO:0000313" key="6">
    <source>
        <dbReference type="EMBL" id="VFJ99607.1"/>
    </source>
</evidence>
<dbReference type="GO" id="GO:0000049">
    <property type="term" value="F:tRNA binding"/>
    <property type="evidence" value="ECO:0007669"/>
    <property type="project" value="UniProtKB-UniRule"/>
</dbReference>
<dbReference type="NCBIfam" id="NF001861">
    <property type="entry name" value="PRK00596.1"/>
    <property type="match status" value="1"/>
</dbReference>
<dbReference type="InterPro" id="IPR036838">
    <property type="entry name" value="Ribosomal_uS10_dom_sf"/>
</dbReference>
<evidence type="ECO:0000259" key="5">
    <source>
        <dbReference type="SMART" id="SM01403"/>
    </source>
</evidence>
<dbReference type="SMART" id="SM01403">
    <property type="entry name" value="Ribosomal_S10"/>
    <property type="match status" value="1"/>
</dbReference>
<dbReference type="EMBL" id="CAADFI010000163">
    <property type="protein sequence ID" value="VFJ99623.1"/>
    <property type="molecule type" value="Genomic_DNA"/>
</dbReference>
<comment type="function">
    <text evidence="4">Involved in the binding of tRNA to the ribosomes.</text>
</comment>
<dbReference type="GO" id="GO:0006412">
    <property type="term" value="P:translation"/>
    <property type="evidence" value="ECO:0007669"/>
    <property type="project" value="UniProtKB-UniRule"/>
</dbReference>
<evidence type="ECO:0000313" key="8">
    <source>
        <dbReference type="EMBL" id="VFK03898.1"/>
    </source>
</evidence>
<dbReference type="SUPFAM" id="SSF54999">
    <property type="entry name" value="Ribosomal protein S10"/>
    <property type="match status" value="1"/>
</dbReference>
<comment type="subunit">
    <text evidence="4">Part of the 30S ribosomal subunit.</text>
</comment>
<dbReference type="PROSITE" id="PS00361">
    <property type="entry name" value="RIBOSOMAL_S10"/>
    <property type="match status" value="1"/>
</dbReference>
<dbReference type="EMBL" id="CAADFG010000166">
    <property type="protein sequence ID" value="VFJ99607.1"/>
    <property type="molecule type" value="Genomic_DNA"/>
</dbReference>
<dbReference type="Pfam" id="PF00338">
    <property type="entry name" value="Ribosomal_S10"/>
    <property type="match status" value="1"/>
</dbReference>
<dbReference type="EMBL" id="CAADFJ010000149">
    <property type="protein sequence ID" value="VFK03898.1"/>
    <property type="molecule type" value="Genomic_DNA"/>
</dbReference>
<evidence type="ECO:0000256" key="4">
    <source>
        <dbReference type="HAMAP-Rule" id="MF_00508"/>
    </source>
</evidence>
<dbReference type="HAMAP" id="MF_00508">
    <property type="entry name" value="Ribosomal_uS10"/>
    <property type="match status" value="1"/>
</dbReference>
<gene>
    <name evidence="4" type="primary">rpsJ</name>
    <name evidence="6" type="ORF">BECKH772A_GA0070896_1016611</name>
    <name evidence="7" type="ORF">BECKH772B_GA0070898_1016311</name>
    <name evidence="8" type="ORF">BECKH772C_GA0070978_1014912</name>
</gene>
<protein>
    <recommendedName>
        <fullName evidence="4">Small ribosomal subunit protein uS10</fullName>
    </recommendedName>
</protein>
<dbReference type="GO" id="GO:1990904">
    <property type="term" value="C:ribonucleoprotein complex"/>
    <property type="evidence" value="ECO:0007669"/>
    <property type="project" value="UniProtKB-KW"/>
</dbReference>
<evidence type="ECO:0000256" key="1">
    <source>
        <dbReference type="ARBA" id="ARBA00007102"/>
    </source>
</evidence>
<dbReference type="Gene3D" id="3.30.70.600">
    <property type="entry name" value="Ribosomal protein S10 domain"/>
    <property type="match status" value="1"/>
</dbReference>
<reference evidence="7" key="1">
    <citation type="submission" date="2019-02" db="EMBL/GenBank/DDBJ databases">
        <authorList>
            <person name="Gruber-Vodicka R. H."/>
            <person name="Seah K. B. B."/>
        </authorList>
    </citation>
    <scope>NUCLEOTIDE SEQUENCE</scope>
    <source>
        <strain evidence="8">BECK_SA2B12</strain>
        <strain evidence="6">BECK_SA2B15</strain>
        <strain evidence="7">BECK_SA2B20</strain>
    </source>
</reference>
<dbReference type="InterPro" id="IPR001848">
    <property type="entry name" value="Ribosomal_uS10"/>
</dbReference>
<proteinExistence type="inferred from homology"/>
<keyword evidence="2 4" id="KW-0689">Ribosomal protein</keyword>
<dbReference type="InterPro" id="IPR018268">
    <property type="entry name" value="Ribosomal_uS10_CS"/>
</dbReference>
<feature type="domain" description="Small ribosomal subunit protein uS10" evidence="5">
    <location>
        <begin position="7"/>
        <end position="101"/>
    </location>
</feature>
<dbReference type="AlphaFoldDB" id="A0A450V4A6"/>
<dbReference type="PRINTS" id="PR00971">
    <property type="entry name" value="RIBOSOMALS10"/>
</dbReference>
<sequence>MENQRIRIRLKAFDHRLIDQSAQEIVQTAKRTGAHIRGPIPLPTRRERFTVLVSPHVNKDARDQYEIRTHKRLMDILDPTDKTVDALMKLDLAAGVDVQLKVS</sequence>
<keyword evidence="3 4" id="KW-0687">Ribonucleoprotein</keyword>
<evidence type="ECO:0000256" key="2">
    <source>
        <dbReference type="ARBA" id="ARBA00022980"/>
    </source>
</evidence>
<evidence type="ECO:0000256" key="3">
    <source>
        <dbReference type="ARBA" id="ARBA00023274"/>
    </source>
</evidence>
<organism evidence="7">
    <name type="scientific">Candidatus Kentrum eta</name>
    <dbReference type="NCBI Taxonomy" id="2126337"/>
    <lineage>
        <taxon>Bacteria</taxon>
        <taxon>Pseudomonadati</taxon>
        <taxon>Pseudomonadota</taxon>
        <taxon>Gammaproteobacteria</taxon>
        <taxon>Candidatus Kentrum</taxon>
    </lineage>
</organism>
<dbReference type="GO" id="GO:0003735">
    <property type="term" value="F:structural constituent of ribosome"/>
    <property type="evidence" value="ECO:0007669"/>
    <property type="project" value="InterPro"/>
</dbReference>
<evidence type="ECO:0000313" key="7">
    <source>
        <dbReference type="EMBL" id="VFJ99623.1"/>
    </source>
</evidence>